<organism evidence="1">
    <name type="scientific">uncultured Caudovirales phage</name>
    <dbReference type="NCBI Taxonomy" id="2100421"/>
    <lineage>
        <taxon>Viruses</taxon>
        <taxon>Duplodnaviria</taxon>
        <taxon>Heunggongvirae</taxon>
        <taxon>Uroviricota</taxon>
        <taxon>Caudoviricetes</taxon>
        <taxon>Peduoviridae</taxon>
        <taxon>Maltschvirus</taxon>
        <taxon>Maltschvirus maltsch</taxon>
    </lineage>
</organism>
<sequence length="389" mass="44758">MSPAQQAIRQIVKKVVNAHADIVNAQFTHSKSQYVNLKQRLDAALTANSWHLPRYNFSQTTWRSTYPGIKSFNQIRLCKAVLTTLDKIDIDVTLQRVVDFTHLSAILANFKQTQVMPISVYEDKKHPGRYVCWDGQHTVLVLYIIACVILGQDPATVEVPIVMYDSNLKSEMRENFLELNGDAKKPLDPIDYFHQYLFGVRTDNAQKDKWLAAERKQVHLETYGMFATHEKFGDQTQPGALSNLTEFMELDESGVQVVCKYFFHVCNSNRPVDTKEFWMMSMYFKLAQSQGIEVNDTFIIEVCTSLNAAFGGSYDPNALYNQAQKAYEEWWRMNKPMADGTLLGINRHRKNDTITFLAAQVAKYIKSGVKVPDTRTQYNRWQVDPTYLF</sequence>
<gene>
    <name evidence="1" type="ORF">UFOVP29_6</name>
</gene>
<proteinExistence type="predicted"/>
<reference evidence="1" key="1">
    <citation type="submission" date="2020-04" db="EMBL/GenBank/DDBJ databases">
        <authorList>
            <person name="Chiriac C."/>
            <person name="Salcher M."/>
            <person name="Ghai R."/>
            <person name="Kavagutti S V."/>
        </authorList>
    </citation>
    <scope>NUCLEOTIDE SEQUENCE</scope>
</reference>
<accession>A0A6J5KKU2</accession>
<protein>
    <submittedName>
        <fullName evidence="1">Uncharacterized protein</fullName>
    </submittedName>
</protein>
<dbReference type="SUPFAM" id="SSF110849">
    <property type="entry name" value="ParB/Sulfiredoxin"/>
    <property type="match status" value="1"/>
</dbReference>
<dbReference type="InterPro" id="IPR036086">
    <property type="entry name" value="ParB/Sulfiredoxin_sf"/>
</dbReference>
<dbReference type="EMBL" id="LR796167">
    <property type="protein sequence ID" value="CAB4122331.1"/>
    <property type="molecule type" value="Genomic_DNA"/>
</dbReference>
<name>A0A6J5KKU2_9CAUD</name>
<evidence type="ECO:0000313" key="1">
    <source>
        <dbReference type="EMBL" id="CAB4122331.1"/>
    </source>
</evidence>